<sequence length="322" mass="36299">MPRDSQRLAGVPSRYYGVLPDSDAFRGRRDSGEIELVVPPADSVIHWNQHGYPDPSIRWHHHEDIEFHLIREGPGTMLVGDAMVPFSAGQVTMIGSNVPHMWLSNLNTAREFPDRDVYCQVRPEVLERLVSAIPDARAIVTLMKRSMRVISLTGEAAAEAARWLEAMGRHAGLRQFTDFMELMQTFAAAPESEWHSLLLHDYEPETETGAPDGDERINRALDFVALHLTDGTLTLEVTARYVGMSPTSFSRLFSRISGRTFSDFVRRMRVSLACQLLVTDNVALADIPAQCGYDNRSNFNRRFRQETGMAPSEYRRAHRGGV</sequence>
<dbReference type="InterPro" id="IPR011051">
    <property type="entry name" value="RmlC_Cupin_sf"/>
</dbReference>
<dbReference type="EMBL" id="QFFM01000009">
    <property type="protein sequence ID" value="PWG66062.1"/>
    <property type="molecule type" value="Genomic_DNA"/>
</dbReference>
<dbReference type="InterPro" id="IPR018060">
    <property type="entry name" value="HTH_AraC"/>
</dbReference>
<dbReference type="GO" id="GO:0003700">
    <property type="term" value="F:DNA-binding transcription factor activity"/>
    <property type="evidence" value="ECO:0007669"/>
    <property type="project" value="InterPro"/>
</dbReference>
<dbReference type="InterPro" id="IPR014710">
    <property type="entry name" value="RmlC-like_jellyroll"/>
</dbReference>
<dbReference type="Pfam" id="PF02311">
    <property type="entry name" value="AraC_binding"/>
    <property type="match status" value="1"/>
</dbReference>
<dbReference type="SUPFAM" id="SSF51182">
    <property type="entry name" value="RmlC-like cupins"/>
    <property type="match status" value="1"/>
</dbReference>
<feature type="domain" description="HTH araC/xylS-type" evidence="4">
    <location>
        <begin position="218"/>
        <end position="317"/>
    </location>
</feature>
<organism evidence="5 6">
    <name type="scientific">Bifidobacterium callitrichidarum</name>
    <dbReference type="NCBI Taxonomy" id="2052941"/>
    <lineage>
        <taxon>Bacteria</taxon>
        <taxon>Bacillati</taxon>
        <taxon>Actinomycetota</taxon>
        <taxon>Actinomycetes</taxon>
        <taxon>Bifidobacteriales</taxon>
        <taxon>Bifidobacteriaceae</taxon>
        <taxon>Bifidobacterium</taxon>
    </lineage>
</organism>
<dbReference type="Gene3D" id="1.10.10.60">
    <property type="entry name" value="Homeodomain-like"/>
    <property type="match status" value="2"/>
</dbReference>
<name>A0A2U2NAC5_9BIFI</name>
<dbReference type="PRINTS" id="PR00032">
    <property type="entry name" value="HTHARAC"/>
</dbReference>
<evidence type="ECO:0000256" key="1">
    <source>
        <dbReference type="ARBA" id="ARBA00023015"/>
    </source>
</evidence>
<comment type="caution">
    <text evidence="5">The sequence shown here is derived from an EMBL/GenBank/DDBJ whole genome shotgun (WGS) entry which is preliminary data.</text>
</comment>
<dbReference type="Pfam" id="PF12833">
    <property type="entry name" value="HTH_18"/>
    <property type="match status" value="1"/>
</dbReference>
<dbReference type="Gene3D" id="2.60.120.10">
    <property type="entry name" value="Jelly Rolls"/>
    <property type="match status" value="1"/>
</dbReference>
<protein>
    <submittedName>
        <fullName evidence="5">AraC family transcriptional regulator</fullName>
    </submittedName>
</protein>
<proteinExistence type="predicted"/>
<evidence type="ECO:0000313" key="5">
    <source>
        <dbReference type="EMBL" id="PWG66062.1"/>
    </source>
</evidence>
<keyword evidence="6" id="KW-1185">Reference proteome</keyword>
<dbReference type="AlphaFoldDB" id="A0A2U2NAC5"/>
<reference evidence="5 6" key="1">
    <citation type="journal article" date="2018" name="Int. J. Syst. Evol. Microbiol.">
        <title>Bifidobacterium callitrichidarum sp. nov. from the faeces of the emperor tamarin (Saguinus imperator).</title>
        <authorList>
            <person name="Modesto M."/>
            <person name="Michelini S."/>
            <person name="Sansosti M.C."/>
            <person name="De Filippo C."/>
            <person name="Cavalieri D."/>
            <person name="Qvirist L."/>
            <person name="Andlid T."/>
            <person name="Spiezio C."/>
            <person name="Sandri C."/>
            <person name="Pascarelli S."/>
            <person name="Sgorbati B."/>
            <person name="Mattarelli P."/>
        </authorList>
    </citation>
    <scope>NUCLEOTIDE SEQUENCE [LARGE SCALE GENOMIC DNA]</scope>
    <source>
        <strain evidence="5 6">TRI 5</strain>
    </source>
</reference>
<dbReference type="InterPro" id="IPR020449">
    <property type="entry name" value="Tscrpt_reg_AraC-type_HTH"/>
</dbReference>
<dbReference type="SMART" id="SM00342">
    <property type="entry name" value="HTH_ARAC"/>
    <property type="match status" value="1"/>
</dbReference>
<evidence type="ECO:0000259" key="4">
    <source>
        <dbReference type="PROSITE" id="PS01124"/>
    </source>
</evidence>
<dbReference type="PANTHER" id="PTHR43280">
    <property type="entry name" value="ARAC-FAMILY TRANSCRIPTIONAL REGULATOR"/>
    <property type="match status" value="1"/>
</dbReference>
<dbReference type="OrthoDB" id="9799345at2"/>
<evidence type="ECO:0000313" key="6">
    <source>
        <dbReference type="Proteomes" id="UP000245876"/>
    </source>
</evidence>
<dbReference type="GO" id="GO:0043565">
    <property type="term" value="F:sequence-specific DNA binding"/>
    <property type="evidence" value="ECO:0007669"/>
    <property type="project" value="InterPro"/>
</dbReference>
<keyword evidence="3" id="KW-0804">Transcription</keyword>
<dbReference type="Proteomes" id="UP000245876">
    <property type="component" value="Unassembled WGS sequence"/>
</dbReference>
<dbReference type="InterPro" id="IPR009057">
    <property type="entry name" value="Homeodomain-like_sf"/>
</dbReference>
<dbReference type="SUPFAM" id="SSF46689">
    <property type="entry name" value="Homeodomain-like"/>
    <property type="match status" value="2"/>
</dbReference>
<keyword evidence="1" id="KW-0805">Transcription regulation</keyword>
<dbReference type="InterPro" id="IPR003313">
    <property type="entry name" value="AraC-bd"/>
</dbReference>
<accession>A0A2U2NAC5</accession>
<dbReference type="RefSeq" id="WP_109056836.1">
    <property type="nucleotide sequence ID" value="NZ_QFFM01000009.1"/>
</dbReference>
<gene>
    <name evidence="5" type="ORF">DF196_05260</name>
</gene>
<keyword evidence="2" id="KW-0238">DNA-binding</keyword>
<dbReference type="PROSITE" id="PS01124">
    <property type="entry name" value="HTH_ARAC_FAMILY_2"/>
    <property type="match status" value="1"/>
</dbReference>
<dbReference type="PANTHER" id="PTHR43280:SF27">
    <property type="entry name" value="TRANSCRIPTIONAL REGULATOR MTLR"/>
    <property type="match status" value="1"/>
</dbReference>
<evidence type="ECO:0000256" key="3">
    <source>
        <dbReference type="ARBA" id="ARBA00023163"/>
    </source>
</evidence>
<evidence type="ECO:0000256" key="2">
    <source>
        <dbReference type="ARBA" id="ARBA00023125"/>
    </source>
</evidence>